<dbReference type="PANTHER" id="PTHR39087:SF2">
    <property type="entry name" value="UPF0104 MEMBRANE PROTEIN MJ1595"/>
    <property type="match status" value="1"/>
</dbReference>
<gene>
    <name evidence="7" type="ORF">IPN02_00675</name>
</gene>
<feature type="transmembrane region" description="Helical" evidence="6">
    <location>
        <begin position="202"/>
        <end position="221"/>
    </location>
</feature>
<dbReference type="Proteomes" id="UP000727993">
    <property type="component" value="Unassembled WGS sequence"/>
</dbReference>
<feature type="transmembrane region" description="Helical" evidence="6">
    <location>
        <begin position="764"/>
        <end position="789"/>
    </location>
</feature>
<protein>
    <submittedName>
        <fullName evidence="7">Flippase-like domain-containing protein</fullName>
    </submittedName>
</protein>
<evidence type="ECO:0000313" key="7">
    <source>
        <dbReference type="EMBL" id="MBK9295398.1"/>
    </source>
</evidence>
<comment type="caution">
    <text evidence="7">The sequence shown here is derived from an EMBL/GenBank/DDBJ whole genome shotgun (WGS) entry which is preliminary data.</text>
</comment>
<feature type="transmembrane region" description="Helical" evidence="6">
    <location>
        <begin position="179"/>
        <end position="196"/>
    </location>
</feature>
<accession>A0A936N868</accession>
<reference evidence="7 8" key="1">
    <citation type="submission" date="2020-10" db="EMBL/GenBank/DDBJ databases">
        <title>Connecting structure to function with the recovery of over 1000 high-quality activated sludge metagenome-assembled genomes encoding full-length rRNA genes using long-read sequencing.</title>
        <authorList>
            <person name="Singleton C.M."/>
            <person name="Petriglieri F."/>
            <person name="Kristensen J.M."/>
            <person name="Kirkegaard R.H."/>
            <person name="Michaelsen T.Y."/>
            <person name="Andersen M.H."/>
            <person name="Karst S.M."/>
            <person name="Dueholm M.S."/>
            <person name="Nielsen P.H."/>
            <person name="Albertsen M."/>
        </authorList>
    </citation>
    <scope>NUCLEOTIDE SEQUENCE [LARGE SCALE GENOMIC DNA]</scope>
    <source>
        <strain evidence="7">Lyne_18-Q3-R50-59_MAXAC.006</strain>
    </source>
</reference>
<feature type="transmembrane region" description="Helical" evidence="6">
    <location>
        <begin position="707"/>
        <end position="726"/>
    </location>
</feature>
<feature type="transmembrane region" description="Helical" evidence="6">
    <location>
        <begin position="509"/>
        <end position="529"/>
    </location>
</feature>
<name>A0A936N868_9ACTN</name>
<feature type="transmembrane region" description="Helical" evidence="6">
    <location>
        <begin position="107"/>
        <end position="129"/>
    </location>
</feature>
<dbReference type="PANTHER" id="PTHR39087">
    <property type="entry name" value="UPF0104 MEMBRANE PROTEIN MJ1595"/>
    <property type="match status" value="1"/>
</dbReference>
<proteinExistence type="predicted"/>
<keyword evidence="5 6" id="KW-0472">Membrane</keyword>
<evidence type="ECO:0000256" key="6">
    <source>
        <dbReference type="SAM" id="Phobius"/>
    </source>
</evidence>
<keyword evidence="3 6" id="KW-0812">Transmembrane</keyword>
<feature type="transmembrane region" description="Helical" evidence="6">
    <location>
        <begin position="611"/>
        <end position="639"/>
    </location>
</feature>
<feature type="transmembrane region" description="Helical" evidence="6">
    <location>
        <begin position="541"/>
        <end position="566"/>
    </location>
</feature>
<dbReference type="InterPro" id="IPR022791">
    <property type="entry name" value="L-PG_synthase/AglD"/>
</dbReference>
<dbReference type="EMBL" id="JADJZA010000001">
    <property type="protein sequence ID" value="MBK9295398.1"/>
    <property type="molecule type" value="Genomic_DNA"/>
</dbReference>
<keyword evidence="4 6" id="KW-1133">Transmembrane helix</keyword>
<feature type="transmembrane region" description="Helical" evidence="6">
    <location>
        <begin position="654"/>
        <end position="672"/>
    </location>
</feature>
<dbReference type="AlphaFoldDB" id="A0A936N868"/>
<evidence type="ECO:0000313" key="8">
    <source>
        <dbReference type="Proteomes" id="UP000727993"/>
    </source>
</evidence>
<feature type="transmembrane region" description="Helical" evidence="6">
    <location>
        <begin position="732"/>
        <end position="752"/>
    </location>
</feature>
<feature type="transmembrane region" description="Helical" evidence="6">
    <location>
        <begin position="79"/>
        <end position="100"/>
    </location>
</feature>
<feature type="transmembrane region" description="Helical" evidence="6">
    <location>
        <begin position="149"/>
        <end position="172"/>
    </location>
</feature>
<evidence type="ECO:0000256" key="1">
    <source>
        <dbReference type="ARBA" id="ARBA00004651"/>
    </source>
</evidence>
<keyword evidence="2" id="KW-1003">Cell membrane</keyword>
<evidence type="ECO:0000256" key="4">
    <source>
        <dbReference type="ARBA" id="ARBA00022989"/>
    </source>
</evidence>
<organism evidence="7 8">
    <name type="scientific">Candidatus Neomicrothrix subdominans</name>
    <dbReference type="NCBI Taxonomy" id="2954438"/>
    <lineage>
        <taxon>Bacteria</taxon>
        <taxon>Bacillati</taxon>
        <taxon>Actinomycetota</taxon>
        <taxon>Acidimicrobiia</taxon>
        <taxon>Acidimicrobiales</taxon>
        <taxon>Microthrixaceae</taxon>
        <taxon>Candidatus Neomicrothrix</taxon>
    </lineage>
</organism>
<evidence type="ECO:0000256" key="3">
    <source>
        <dbReference type="ARBA" id="ARBA00022692"/>
    </source>
</evidence>
<evidence type="ECO:0000256" key="5">
    <source>
        <dbReference type="ARBA" id="ARBA00023136"/>
    </source>
</evidence>
<dbReference type="Pfam" id="PF03706">
    <property type="entry name" value="LPG_synthase_TM"/>
    <property type="match status" value="1"/>
</dbReference>
<evidence type="ECO:0000256" key="2">
    <source>
        <dbReference type="ARBA" id="ARBA00022475"/>
    </source>
</evidence>
<sequence>MSRPKPTAPAAVYSSGGTPAEEELLGYQRSPVDLLRVCIFAVIAAALIVVMLLVQDSVVRLEGDAVRFLDRLPGTIERIIHGSLEWLGFVVIGAIVLVPLVTKRFRLFGYVFVADVFAIGAMALVLHFVDRSTPKAIVAQLTARDGITVATTSGALGIAVWTASFIVLGPFVVSRWRRAANIGITVLVVIRLFVSYNLPGTLIMALPSGATIGAAVLYAFGRPDRRPSAARITKALVNDGLAVRQLSILATDTPGSTRCEAVLEDGSQLHVRVSGEERRAADLLNRLYRFIRYKHAGDDRPFASLEQSIEHEALMAYVARDAGVRTPGVRAVAPTGLDSVLIAYDRVEGCRIDELDAGTLGDAALDDAGVRDAFAQLAAMRGRRVAHRRVGQSTLIVGAEGSVSLVDFAFGTLAADDSLLAGDVAQALVAIALIAGAKRTTPIAIDVLGSDAVVAALPRLQPQALAQPTREALRRHKGLLDDLQRQIREATDVEDVQLAQLERVDKKTVLMLVVLAAATYAMLPQIANVPKMVQRLGEANWWWMPVIATFTAVTYVGGAAGLAGAVPIRLRPGPLTVSQLAASFTGTLAPAGVGGMALSARFLQKQGVDKAVAVSAVGLTTVAGFLVHMSMLAIFVIWAGRRAFRGVSLPKPESLLIGLAVVAVLAGLALLVPATRRLLRERVWPTIKRSADGVSDVVRRPAKMLELFGGSALVTFGNMFALYFAVVALGGGLPLASIGAVYLIGASVASVAPTPGGMGAIEAALVSGLVAAGLTNAAAVPAVILFRLITFWLPNLPGWIGFRWLQRHEYI</sequence>
<dbReference type="NCBIfam" id="TIGR00374">
    <property type="entry name" value="flippase-like domain"/>
    <property type="match status" value="1"/>
</dbReference>
<comment type="subcellular location">
    <subcellularLocation>
        <location evidence="1">Cell membrane</location>
        <topology evidence="1">Multi-pass membrane protein</topology>
    </subcellularLocation>
</comment>
<feature type="transmembrane region" description="Helical" evidence="6">
    <location>
        <begin position="34"/>
        <end position="54"/>
    </location>
</feature>
<dbReference type="GO" id="GO:0005886">
    <property type="term" value="C:plasma membrane"/>
    <property type="evidence" value="ECO:0007669"/>
    <property type="project" value="UniProtKB-SubCell"/>
</dbReference>